<keyword evidence="2" id="KW-0238">DNA-binding</keyword>
<dbReference type="InterPro" id="IPR012925">
    <property type="entry name" value="TipAS_dom"/>
</dbReference>
<evidence type="ECO:0000313" key="6">
    <source>
        <dbReference type="EMBL" id="MEK0146090.1"/>
    </source>
</evidence>
<dbReference type="Pfam" id="PF07739">
    <property type="entry name" value="TipAS"/>
    <property type="match status" value="1"/>
</dbReference>
<evidence type="ECO:0000256" key="2">
    <source>
        <dbReference type="ARBA" id="ARBA00023125"/>
    </source>
</evidence>
<dbReference type="SMART" id="SM00422">
    <property type="entry name" value="HTH_MERR"/>
    <property type="match status" value="1"/>
</dbReference>
<dbReference type="SUPFAM" id="SSF46955">
    <property type="entry name" value="Putative DNA-binding domain"/>
    <property type="match status" value="1"/>
</dbReference>
<evidence type="ECO:0000256" key="3">
    <source>
        <dbReference type="ARBA" id="ARBA00023159"/>
    </source>
</evidence>
<dbReference type="InterPro" id="IPR009061">
    <property type="entry name" value="DNA-bd_dom_put_sf"/>
</dbReference>
<keyword evidence="4" id="KW-0804">Transcription</keyword>
<dbReference type="PANTHER" id="PTHR30204">
    <property type="entry name" value="REDOX-CYCLING DRUG-SENSING TRANSCRIPTIONAL ACTIVATOR SOXR"/>
    <property type="match status" value="1"/>
</dbReference>
<keyword evidence="7" id="KW-1185">Reference proteome</keyword>
<dbReference type="Proteomes" id="UP001371299">
    <property type="component" value="Unassembled WGS sequence"/>
</dbReference>
<feature type="domain" description="HTH merR-type" evidence="5">
    <location>
        <begin position="15"/>
        <end position="84"/>
    </location>
</feature>
<keyword evidence="1" id="KW-0805">Transcription regulation</keyword>
<dbReference type="Gene3D" id="1.10.490.50">
    <property type="entry name" value="Antibiotic binding domain of TipA-like multidrug resistance regulators"/>
    <property type="match status" value="1"/>
</dbReference>
<evidence type="ECO:0000313" key="7">
    <source>
        <dbReference type="Proteomes" id="UP001371299"/>
    </source>
</evidence>
<dbReference type="InterPro" id="IPR047057">
    <property type="entry name" value="MerR_fam"/>
</dbReference>
<dbReference type="Pfam" id="PF13411">
    <property type="entry name" value="MerR_1"/>
    <property type="match status" value="1"/>
</dbReference>
<protein>
    <submittedName>
        <fullName evidence="6">MerR family transcriptional regulator</fullName>
    </submittedName>
</protein>
<dbReference type="InterPro" id="IPR000551">
    <property type="entry name" value="MerR-type_HTH_dom"/>
</dbReference>
<dbReference type="SUPFAM" id="SSF89082">
    <property type="entry name" value="Antibiotic binding domain of TipA-like multidrug resistance regulators"/>
    <property type="match status" value="1"/>
</dbReference>
<dbReference type="EMBL" id="JBBMGJ010000016">
    <property type="protein sequence ID" value="MEK0146090.1"/>
    <property type="molecule type" value="Genomic_DNA"/>
</dbReference>
<reference evidence="6 7" key="1">
    <citation type="submission" date="2024-01" db="EMBL/GenBank/DDBJ databases">
        <title>Description of two novel Corynebacterium species isolated from human nasal passages and skin.</title>
        <authorList>
            <person name="Popowitch E."/>
            <person name="Tran T.H."/>
            <person name="Escapa I.F."/>
            <person name="Bhatt E."/>
            <person name="Sozat A.K."/>
            <person name="Roberts A.Q."/>
            <person name="Segre J.A."/>
            <person name="Kong H."/>
            <person name="Conlan S."/>
            <person name="Lemon K.P."/>
            <person name="Kelly M.S."/>
        </authorList>
    </citation>
    <scope>NUCLEOTIDE SEQUENCE [LARGE SCALE GENOMIC DNA]</scope>
    <source>
        <strain evidence="6 7">KPL2619</strain>
    </source>
</reference>
<dbReference type="PROSITE" id="PS50937">
    <property type="entry name" value="HTH_MERR_2"/>
    <property type="match status" value="1"/>
</dbReference>
<evidence type="ECO:0000256" key="1">
    <source>
        <dbReference type="ARBA" id="ARBA00023015"/>
    </source>
</evidence>
<sequence length="272" mass="30751">MRRDNEVMDDIDEVLYTVGEVAALFRITVRTLHHWEAQGLLSPTWRSWSNYRLYTEADCARVQKILIYRATGMKLTDIKQLLDGDASDVEHLQRQRESLLAQRDNLTKMLAAIDTLMEDAMNNRKLTTEEIGQIVGDANFAAHQQEAEEAYGSSKDWAMYQQRTAGWSKENWSNAQAGVVEVEKELAQAVADGVAVDSEVAQGLVEKHRAALSSFFPVTPAKHFLISRGYVADERFRDHYEAQQEGLAQWLADAIEYAAKEQGVDTANPEWA</sequence>
<dbReference type="CDD" id="cd01106">
    <property type="entry name" value="HTH_TipAL-Mta"/>
    <property type="match status" value="1"/>
</dbReference>
<comment type="caution">
    <text evidence="6">The sequence shown here is derived from an EMBL/GenBank/DDBJ whole genome shotgun (WGS) entry which is preliminary data.</text>
</comment>
<dbReference type="Gene3D" id="1.10.1660.10">
    <property type="match status" value="1"/>
</dbReference>
<evidence type="ECO:0000256" key="4">
    <source>
        <dbReference type="ARBA" id="ARBA00023163"/>
    </source>
</evidence>
<dbReference type="PANTHER" id="PTHR30204:SF90">
    <property type="entry name" value="HTH-TYPE TRANSCRIPTIONAL ACTIVATOR MTA"/>
    <property type="match status" value="1"/>
</dbReference>
<name>A0ABU8Y3M3_9CORY</name>
<organism evidence="6 7">
    <name type="scientific">Corynebacterium yonathiae</name>
    <dbReference type="NCBI Taxonomy" id="2913504"/>
    <lineage>
        <taxon>Bacteria</taxon>
        <taxon>Bacillati</taxon>
        <taxon>Actinomycetota</taxon>
        <taxon>Actinomycetes</taxon>
        <taxon>Mycobacteriales</taxon>
        <taxon>Corynebacteriaceae</taxon>
        <taxon>Corynebacterium</taxon>
    </lineage>
</organism>
<gene>
    <name evidence="6" type="ORF">WMQ01_08420</name>
</gene>
<proteinExistence type="predicted"/>
<dbReference type="InterPro" id="IPR036244">
    <property type="entry name" value="TipA-like_antibiotic-bd"/>
</dbReference>
<keyword evidence="3" id="KW-0010">Activator</keyword>
<dbReference type="RefSeq" id="WP_238801049.1">
    <property type="nucleotide sequence ID" value="NZ_JAKOPM020000004.1"/>
</dbReference>
<evidence type="ECO:0000259" key="5">
    <source>
        <dbReference type="PROSITE" id="PS50937"/>
    </source>
</evidence>
<accession>A0ABU8Y3M3</accession>